<comment type="caution">
    <text evidence="2">The sequence shown here is derived from an EMBL/GenBank/DDBJ whole genome shotgun (WGS) entry which is preliminary data.</text>
</comment>
<reference evidence="2" key="2">
    <citation type="submission" date="2023-06" db="EMBL/GenBank/DDBJ databases">
        <authorList>
            <person name="Ma L."/>
            <person name="Liu K.-W."/>
            <person name="Li Z."/>
            <person name="Hsiao Y.-Y."/>
            <person name="Qi Y."/>
            <person name="Fu T."/>
            <person name="Tang G."/>
            <person name="Zhang D."/>
            <person name="Sun W.-H."/>
            <person name="Liu D.-K."/>
            <person name="Li Y."/>
            <person name="Chen G.-Z."/>
            <person name="Liu X.-D."/>
            <person name="Liao X.-Y."/>
            <person name="Jiang Y.-T."/>
            <person name="Yu X."/>
            <person name="Hao Y."/>
            <person name="Huang J."/>
            <person name="Zhao X.-W."/>
            <person name="Ke S."/>
            <person name="Chen Y.-Y."/>
            <person name="Wu W.-L."/>
            <person name="Hsu J.-L."/>
            <person name="Lin Y.-F."/>
            <person name="Huang M.-D."/>
            <person name="Li C.-Y."/>
            <person name="Huang L."/>
            <person name="Wang Z.-W."/>
            <person name="Zhao X."/>
            <person name="Zhong W.-Y."/>
            <person name="Peng D.-H."/>
            <person name="Ahmad S."/>
            <person name="Lan S."/>
            <person name="Zhang J.-S."/>
            <person name="Tsai W.-C."/>
            <person name="Van De Peer Y."/>
            <person name="Liu Z.-J."/>
        </authorList>
    </citation>
    <scope>NUCLEOTIDE SEQUENCE</scope>
    <source>
        <strain evidence="2">SCP</strain>
        <tissue evidence="2">Leaves</tissue>
    </source>
</reference>
<gene>
    <name evidence="2" type="ORF">QJS04_geneDACA013133</name>
</gene>
<dbReference type="EMBL" id="JAUJYN010000005">
    <property type="protein sequence ID" value="KAK1272065.1"/>
    <property type="molecule type" value="Genomic_DNA"/>
</dbReference>
<feature type="compositionally biased region" description="Basic residues" evidence="1">
    <location>
        <begin position="104"/>
        <end position="118"/>
    </location>
</feature>
<reference evidence="2" key="1">
    <citation type="journal article" date="2023" name="Nat. Commun.">
        <title>Diploid and tetraploid genomes of Acorus and the evolution of monocots.</title>
        <authorList>
            <person name="Ma L."/>
            <person name="Liu K.W."/>
            <person name="Li Z."/>
            <person name="Hsiao Y.Y."/>
            <person name="Qi Y."/>
            <person name="Fu T."/>
            <person name="Tang G.D."/>
            <person name="Zhang D."/>
            <person name="Sun W.H."/>
            <person name="Liu D.K."/>
            <person name="Li Y."/>
            <person name="Chen G.Z."/>
            <person name="Liu X.D."/>
            <person name="Liao X.Y."/>
            <person name="Jiang Y.T."/>
            <person name="Yu X."/>
            <person name="Hao Y."/>
            <person name="Huang J."/>
            <person name="Zhao X.W."/>
            <person name="Ke S."/>
            <person name="Chen Y.Y."/>
            <person name="Wu W.L."/>
            <person name="Hsu J.L."/>
            <person name="Lin Y.F."/>
            <person name="Huang M.D."/>
            <person name="Li C.Y."/>
            <person name="Huang L."/>
            <person name="Wang Z.W."/>
            <person name="Zhao X."/>
            <person name="Zhong W.Y."/>
            <person name="Peng D.H."/>
            <person name="Ahmad S."/>
            <person name="Lan S."/>
            <person name="Zhang J.S."/>
            <person name="Tsai W.C."/>
            <person name="Van de Peer Y."/>
            <person name="Liu Z.J."/>
        </authorList>
    </citation>
    <scope>NUCLEOTIDE SEQUENCE</scope>
    <source>
        <strain evidence="2">SCP</strain>
    </source>
</reference>
<dbReference type="Proteomes" id="UP001179952">
    <property type="component" value="Unassembled WGS sequence"/>
</dbReference>
<feature type="region of interest" description="Disordered" evidence="1">
    <location>
        <begin position="1"/>
        <end position="24"/>
    </location>
</feature>
<evidence type="ECO:0000313" key="2">
    <source>
        <dbReference type="EMBL" id="KAK1272065.1"/>
    </source>
</evidence>
<name>A0AAV9B6R0_ACOGR</name>
<sequence length="118" mass="13606">MIRSSSLNPTTFVNSNSTTTSATQSFNPFVNCETRCEGLDLLAMAVLHVARQTSFDGGEVKVVEEVENERTHKREEAPEAIRRQRRLMSMPSKYRDSVLQPWKPRTRRRRRRPINGSD</sequence>
<dbReference type="AlphaFoldDB" id="A0AAV9B6R0"/>
<evidence type="ECO:0000313" key="3">
    <source>
        <dbReference type="Proteomes" id="UP001179952"/>
    </source>
</evidence>
<evidence type="ECO:0000256" key="1">
    <source>
        <dbReference type="SAM" id="MobiDB-lite"/>
    </source>
</evidence>
<organism evidence="2 3">
    <name type="scientific">Acorus gramineus</name>
    <name type="common">Dwarf sweet flag</name>
    <dbReference type="NCBI Taxonomy" id="55184"/>
    <lineage>
        <taxon>Eukaryota</taxon>
        <taxon>Viridiplantae</taxon>
        <taxon>Streptophyta</taxon>
        <taxon>Embryophyta</taxon>
        <taxon>Tracheophyta</taxon>
        <taxon>Spermatophyta</taxon>
        <taxon>Magnoliopsida</taxon>
        <taxon>Liliopsida</taxon>
        <taxon>Acoraceae</taxon>
        <taxon>Acorus</taxon>
    </lineage>
</organism>
<proteinExistence type="predicted"/>
<feature type="compositionally biased region" description="Basic and acidic residues" evidence="1">
    <location>
        <begin position="66"/>
        <end position="82"/>
    </location>
</feature>
<feature type="compositionally biased region" description="Low complexity" evidence="1">
    <location>
        <begin position="8"/>
        <end position="24"/>
    </location>
</feature>
<protein>
    <submittedName>
        <fullName evidence="2">Uncharacterized protein</fullName>
    </submittedName>
</protein>
<feature type="region of interest" description="Disordered" evidence="1">
    <location>
        <begin position="66"/>
        <end position="118"/>
    </location>
</feature>
<accession>A0AAV9B6R0</accession>
<keyword evidence="3" id="KW-1185">Reference proteome</keyword>